<reference evidence="1 2" key="1">
    <citation type="submission" date="2015-09" db="EMBL/GenBank/DDBJ databases">
        <title>Draft genome sequence of Hydrogenibacillus schlegelii DSM 2000.</title>
        <authorList>
            <person name="Hemp J."/>
        </authorList>
    </citation>
    <scope>NUCLEOTIDE SEQUENCE [LARGE SCALE GENOMIC DNA]</scope>
    <source>
        <strain evidence="1 2">MA 48</strain>
    </source>
</reference>
<dbReference type="AlphaFoldDB" id="A0A132ND81"/>
<sequence length="168" mass="17844">MYRTTRLRLKAALEDVDRLVASLPALLAWAEAHRGDRTGAVAPADFALERAVERLFQSMSDVGLIVVEWVVHREAGGFEAMIDILLEEGAVLPQAADGLRKLTAAYRTVSREYLSRSLDAAALLAEIRPALQAFVDEVRAFLRAEGVALEDSAGPAGNASAGGGAGEG</sequence>
<accession>A0A132ND81</accession>
<evidence type="ECO:0000313" key="1">
    <source>
        <dbReference type="EMBL" id="OAR03516.1"/>
    </source>
</evidence>
<protein>
    <recommendedName>
        <fullName evidence="3">DUF86 domain-containing protein</fullName>
    </recommendedName>
</protein>
<dbReference type="RefSeq" id="WP_066202716.1">
    <property type="nucleotide sequence ID" value="NZ_CBCSAS010000002.1"/>
</dbReference>
<dbReference type="EMBL" id="JXBB01000055">
    <property type="protein sequence ID" value="OAR03516.1"/>
    <property type="molecule type" value="Genomic_DNA"/>
</dbReference>
<dbReference type="InterPro" id="IPR037038">
    <property type="entry name" value="HepT-like_sf"/>
</dbReference>
<organism evidence="1 2">
    <name type="scientific">Hydrogenibacillus schlegelii</name>
    <name type="common">Bacillus schlegelii</name>
    <dbReference type="NCBI Taxonomy" id="1484"/>
    <lineage>
        <taxon>Bacteria</taxon>
        <taxon>Bacillati</taxon>
        <taxon>Bacillota</taxon>
        <taxon>Bacilli</taxon>
        <taxon>Bacillales</taxon>
        <taxon>Bacillales Family X. Incertae Sedis</taxon>
        <taxon>Hydrogenibacillus</taxon>
    </lineage>
</organism>
<dbReference type="STRING" id="1484.SA87_02400"/>
<name>A0A132ND81_HYDSH</name>
<keyword evidence="2" id="KW-1185">Reference proteome</keyword>
<evidence type="ECO:0008006" key="3">
    <source>
        <dbReference type="Google" id="ProtNLM"/>
    </source>
</evidence>
<evidence type="ECO:0000313" key="2">
    <source>
        <dbReference type="Proteomes" id="UP000243024"/>
    </source>
</evidence>
<gene>
    <name evidence="1" type="ORF">SA87_02400</name>
</gene>
<dbReference type="Gene3D" id="1.20.120.580">
    <property type="entry name" value="bsu32300-like"/>
    <property type="match status" value="1"/>
</dbReference>
<comment type="caution">
    <text evidence="1">The sequence shown here is derived from an EMBL/GenBank/DDBJ whole genome shotgun (WGS) entry which is preliminary data.</text>
</comment>
<proteinExistence type="predicted"/>
<dbReference type="Proteomes" id="UP000243024">
    <property type="component" value="Unassembled WGS sequence"/>
</dbReference>